<dbReference type="OrthoDB" id="2015909at2759"/>
<gene>
    <name evidence="1" type="ORF">Cgig2_016555</name>
</gene>
<keyword evidence="2" id="KW-1185">Reference proteome</keyword>
<organism evidence="1 2">
    <name type="scientific">Carnegiea gigantea</name>
    <dbReference type="NCBI Taxonomy" id="171969"/>
    <lineage>
        <taxon>Eukaryota</taxon>
        <taxon>Viridiplantae</taxon>
        <taxon>Streptophyta</taxon>
        <taxon>Embryophyta</taxon>
        <taxon>Tracheophyta</taxon>
        <taxon>Spermatophyta</taxon>
        <taxon>Magnoliopsida</taxon>
        <taxon>eudicotyledons</taxon>
        <taxon>Gunneridae</taxon>
        <taxon>Pentapetalae</taxon>
        <taxon>Caryophyllales</taxon>
        <taxon>Cactineae</taxon>
        <taxon>Cactaceae</taxon>
        <taxon>Cactoideae</taxon>
        <taxon>Echinocereeae</taxon>
        <taxon>Carnegiea</taxon>
    </lineage>
</organism>
<dbReference type="PANTHER" id="PTHR35124">
    <property type="entry name" value="CYTOCHROME P450 FAMILY PROTEIN"/>
    <property type="match status" value="1"/>
</dbReference>
<dbReference type="Proteomes" id="UP001153076">
    <property type="component" value="Unassembled WGS sequence"/>
</dbReference>
<sequence length="237" mass="27354">MAHLRPEGKPIELSTGNDHELFFKALDESGNDRNHGRDYFEIDLAGEWWRSRPLTRDFGNGTYSFILQDGHWNISQGHLGLKTLTLKEHRDSLESFFDGYVVPDTVLFNSGLHDGRYSRRLDQYVVGADHAISIWREMIEGSTVATLSFMRYMGINPSNMEAFNGILAEKLKAARLITGIIDYFDMTWAWHFDRTSNDGMHYGRFPSKSKWKDGQIEHQYFVDLMLGHVILNNICPM</sequence>
<name>A0A9Q1KZX7_9CARY</name>
<proteinExistence type="predicted"/>
<evidence type="ECO:0000313" key="2">
    <source>
        <dbReference type="Proteomes" id="UP001153076"/>
    </source>
</evidence>
<reference evidence="1" key="1">
    <citation type="submission" date="2022-04" db="EMBL/GenBank/DDBJ databases">
        <title>Carnegiea gigantea Genome sequencing and assembly v2.</title>
        <authorList>
            <person name="Copetti D."/>
            <person name="Sanderson M.J."/>
            <person name="Burquez A."/>
            <person name="Wojciechowski M.F."/>
        </authorList>
    </citation>
    <scope>NUCLEOTIDE SEQUENCE</scope>
    <source>
        <strain evidence="1">SGP5-SGP5p</strain>
        <tissue evidence="1">Aerial part</tissue>
    </source>
</reference>
<protein>
    <submittedName>
        <fullName evidence="1">Uncharacterized protein</fullName>
    </submittedName>
</protein>
<dbReference type="AlphaFoldDB" id="A0A9Q1KZX7"/>
<accession>A0A9Q1KZX7</accession>
<evidence type="ECO:0000313" key="1">
    <source>
        <dbReference type="EMBL" id="KAJ8451974.1"/>
    </source>
</evidence>
<comment type="caution">
    <text evidence="1">The sequence shown here is derived from an EMBL/GenBank/DDBJ whole genome shotgun (WGS) entry which is preliminary data.</text>
</comment>
<dbReference type="EMBL" id="JAKOGI010000006">
    <property type="protein sequence ID" value="KAJ8451974.1"/>
    <property type="molecule type" value="Genomic_DNA"/>
</dbReference>
<dbReference type="PANTHER" id="PTHR35124:SF1">
    <property type="entry name" value="CYTOCHROME P450 FAMILY PROTEIN"/>
    <property type="match status" value="1"/>
</dbReference>